<feature type="chain" id="PRO_5046535903" description="Flagellar protein FlhE" evidence="1">
    <location>
        <begin position="25"/>
        <end position="142"/>
    </location>
</feature>
<proteinExistence type="predicted"/>
<name>A0ABQ1DP30_PSECI</name>
<evidence type="ECO:0008006" key="4">
    <source>
        <dbReference type="Google" id="ProtNLM"/>
    </source>
</evidence>
<dbReference type="GeneID" id="93660055"/>
<comment type="caution">
    <text evidence="2">The sequence shown here is derived from an EMBL/GenBank/DDBJ whole genome shotgun (WGS) entry which is preliminary data.</text>
</comment>
<dbReference type="Proteomes" id="UP000614982">
    <property type="component" value="Unassembled WGS sequence"/>
</dbReference>
<feature type="signal peptide" evidence="1">
    <location>
        <begin position="1"/>
        <end position="24"/>
    </location>
</feature>
<accession>A0ABQ1DP30</accession>
<protein>
    <recommendedName>
        <fullName evidence="4">Flagellar protein FlhE</fullName>
    </recommendedName>
</protein>
<keyword evidence="1" id="KW-0732">Signal</keyword>
<sequence length="142" mass="15232">MKRKGILGCAAALVLATVGSNAFAVGAAYSQEAVVNTTYSSNIWNTTNFRIVGSPPATGKINIVRWNYKIGAIPANATFTAYLCQGDTNSCYNVTNLKSGSTTFFNNRSPDKPFFIYHRIYSASSFGPVSGGLAQVIVSWEN</sequence>
<dbReference type="RefSeq" id="WP_074568969.1">
    <property type="nucleotide sequence ID" value="NZ_BLWA01000006.1"/>
</dbReference>
<organism evidence="2 3">
    <name type="scientific">Pseudomonas cichorii</name>
    <dbReference type="NCBI Taxonomy" id="36746"/>
    <lineage>
        <taxon>Bacteria</taxon>
        <taxon>Pseudomonadati</taxon>
        <taxon>Pseudomonadota</taxon>
        <taxon>Gammaproteobacteria</taxon>
        <taxon>Pseudomonadales</taxon>
        <taxon>Pseudomonadaceae</taxon>
        <taxon>Pseudomonas</taxon>
    </lineage>
</organism>
<evidence type="ECO:0000313" key="3">
    <source>
        <dbReference type="Proteomes" id="UP000614982"/>
    </source>
</evidence>
<evidence type="ECO:0000313" key="2">
    <source>
        <dbReference type="EMBL" id="GFM92770.1"/>
    </source>
</evidence>
<reference evidence="2 3" key="1">
    <citation type="submission" date="2020-05" db="EMBL/GenBank/DDBJ databases">
        <title>Genetic diversity of Pseudomonas cichorii.</title>
        <authorList>
            <person name="Tani S."/>
            <person name="Yagi H."/>
            <person name="Hashimoto S."/>
            <person name="Iiyama K."/>
            <person name="Furuya N."/>
        </authorList>
    </citation>
    <scope>NUCLEOTIDE SEQUENCE [LARGE SCALE GENOMIC DNA]</scope>
    <source>
        <strain evidence="2 3">LMG 2162</strain>
    </source>
</reference>
<keyword evidence="3" id="KW-1185">Reference proteome</keyword>
<gene>
    <name evidence="2" type="ORF">PSCICP_27420</name>
</gene>
<dbReference type="EMBL" id="BLWA01000006">
    <property type="protein sequence ID" value="GFM92770.1"/>
    <property type="molecule type" value="Genomic_DNA"/>
</dbReference>
<evidence type="ECO:0000256" key="1">
    <source>
        <dbReference type="SAM" id="SignalP"/>
    </source>
</evidence>